<dbReference type="SMART" id="SM00345">
    <property type="entry name" value="HTH_GNTR"/>
    <property type="match status" value="1"/>
</dbReference>
<dbReference type="PANTHER" id="PTHR30146">
    <property type="entry name" value="LACI-RELATED TRANSCRIPTIONAL REPRESSOR"/>
    <property type="match status" value="1"/>
</dbReference>
<dbReference type="Proteomes" id="UP000078486">
    <property type="component" value="Unassembled WGS sequence"/>
</dbReference>
<evidence type="ECO:0000256" key="1">
    <source>
        <dbReference type="ARBA" id="ARBA00023015"/>
    </source>
</evidence>
<reference evidence="5 6" key="1">
    <citation type="submission" date="2016-01" db="EMBL/GenBank/DDBJ databases">
        <title>High potential of lignocellulose degradation of a new Verrucomicrobia species.</title>
        <authorList>
            <person name="Wang Y."/>
            <person name="Shi Y."/>
            <person name="Qiu Z."/>
            <person name="Liu S."/>
            <person name="Yang H."/>
        </authorList>
    </citation>
    <scope>NUCLEOTIDE SEQUENCE [LARGE SCALE GENOMIC DNA]</scope>
    <source>
        <strain evidence="5 6">TSB47</strain>
    </source>
</reference>
<dbReference type="InterPro" id="IPR036388">
    <property type="entry name" value="WH-like_DNA-bd_sf"/>
</dbReference>
<dbReference type="Gene3D" id="1.10.10.10">
    <property type="entry name" value="Winged helix-like DNA-binding domain superfamily/Winged helix DNA-binding domain"/>
    <property type="match status" value="1"/>
</dbReference>
<dbReference type="Gene3D" id="3.40.50.2300">
    <property type="match status" value="2"/>
</dbReference>
<dbReference type="Pfam" id="PF00392">
    <property type="entry name" value="GntR"/>
    <property type="match status" value="1"/>
</dbReference>
<dbReference type="GO" id="GO:0000976">
    <property type="term" value="F:transcription cis-regulatory region binding"/>
    <property type="evidence" value="ECO:0007669"/>
    <property type="project" value="TreeGrafter"/>
</dbReference>
<keyword evidence="1" id="KW-0805">Transcription regulation</keyword>
<comment type="caution">
    <text evidence="5">The sequence shown here is derived from an EMBL/GenBank/DDBJ whole genome shotgun (WGS) entry which is preliminary data.</text>
</comment>
<dbReference type="SUPFAM" id="SSF53822">
    <property type="entry name" value="Periplasmic binding protein-like I"/>
    <property type="match status" value="1"/>
</dbReference>
<dbReference type="InterPro" id="IPR000524">
    <property type="entry name" value="Tscrpt_reg_HTH_GntR"/>
</dbReference>
<dbReference type="CDD" id="cd07377">
    <property type="entry name" value="WHTH_GntR"/>
    <property type="match status" value="1"/>
</dbReference>
<evidence type="ECO:0000313" key="5">
    <source>
        <dbReference type="EMBL" id="OAM86938.1"/>
    </source>
</evidence>
<dbReference type="AlphaFoldDB" id="A0A178IB10"/>
<keyword evidence="2" id="KW-0238">DNA-binding</keyword>
<dbReference type="Pfam" id="PF13377">
    <property type="entry name" value="Peripla_BP_3"/>
    <property type="match status" value="1"/>
</dbReference>
<proteinExistence type="predicted"/>
<evidence type="ECO:0000313" key="6">
    <source>
        <dbReference type="Proteomes" id="UP000078486"/>
    </source>
</evidence>
<dbReference type="PRINTS" id="PR00035">
    <property type="entry name" value="HTHGNTR"/>
</dbReference>
<organism evidence="5 6">
    <name type="scientific">Termitidicoccus mucosus</name>
    <dbReference type="NCBI Taxonomy" id="1184151"/>
    <lineage>
        <taxon>Bacteria</taxon>
        <taxon>Pseudomonadati</taxon>
        <taxon>Verrucomicrobiota</taxon>
        <taxon>Opitutia</taxon>
        <taxon>Opitutales</taxon>
        <taxon>Opitutaceae</taxon>
        <taxon>Termitidicoccus</taxon>
    </lineage>
</organism>
<dbReference type="GO" id="GO:0003700">
    <property type="term" value="F:DNA-binding transcription factor activity"/>
    <property type="evidence" value="ECO:0007669"/>
    <property type="project" value="InterPro"/>
</dbReference>
<evidence type="ECO:0000256" key="2">
    <source>
        <dbReference type="ARBA" id="ARBA00023125"/>
    </source>
</evidence>
<dbReference type="InterPro" id="IPR046335">
    <property type="entry name" value="LacI/GalR-like_sensor"/>
</dbReference>
<name>A0A178IB10_9BACT</name>
<dbReference type="SUPFAM" id="SSF46785">
    <property type="entry name" value="Winged helix' DNA-binding domain"/>
    <property type="match status" value="1"/>
</dbReference>
<keyword evidence="3" id="KW-0804">Transcription</keyword>
<dbReference type="PANTHER" id="PTHR30146:SF155">
    <property type="entry name" value="ALANINE RACEMASE"/>
    <property type="match status" value="1"/>
</dbReference>
<dbReference type="InterPro" id="IPR036390">
    <property type="entry name" value="WH_DNA-bd_sf"/>
</dbReference>
<dbReference type="InterPro" id="IPR028082">
    <property type="entry name" value="Peripla_BP_I"/>
</dbReference>
<evidence type="ECO:0000256" key="3">
    <source>
        <dbReference type="ARBA" id="ARBA00023163"/>
    </source>
</evidence>
<protein>
    <recommendedName>
        <fullName evidence="4">HTH gntR-type domain-containing protein</fullName>
    </recommendedName>
</protein>
<accession>A0A178IB10</accession>
<dbReference type="EMBL" id="LRRQ01000190">
    <property type="protein sequence ID" value="OAM86938.1"/>
    <property type="molecule type" value="Genomic_DNA"/>
</dbReference>
<sequence>MPLADTLSQAEAFLSTITMPPKYRSISAQVADILREKVRKETWRNVLPGERQLAERLSVSRKTVRKALSILREEGSIHTLDNRVNTPVPRKLHIRASSGPAKRIALLLPESIETARPFTVLWINRLMALAHDAGFEMEVMAGWRYFGQQAGQSLRRLVDTHPGRCWILSRSHRPLQEWFAGSGELALVSGTALAGVRLPSVDVDYRALCHEAALEFLRQGHRRLALFLEKTEHGGEVACERGFRTAISAYDDAEPLVICRPSKSTSAIMREMARILSMKSPPTGILLSNSLSYVTAFSYLASRGLRVPQDISIASRSDEPFLNYLYPLPTRHFVPAAKLGTALFEAVLRLTGDPAAGAFEVRITPDLIRGSSIGSPKAGAW</sequence>
<keyword evidence="6" id="KW-1185">Reference proteome</keyword>
<dbReference type="PROSITE" id="PS50949">
    <property type="entry name" value="HTH_GNTR"/>
    <property type="match status" value="1"/>
</dbReference>
<feature type="domain" description="HTH gntR-type" evidence="4">
    <location>
        <begin position="20"/>
        <end position="91"/>
    </location>
</feature>
<gene>
    <name evidence="5" type="ORF">AW736_25530</name>
</gene>
<evidence type="ECO:0000259" key="4">
    <source>
        <dbReference type="PROSITE" id="PS50949"/>
    </source>
</evidence>
<dbReference type="STRING" id="1184151.AW736_25530"/>